<dbReference type="InterPro" id="IPR050979">
    <property type="entry name" value="LD-transpeptidase"/>
</dbReference>
<feature type="active site" description="Proton donor/acceptor" evidence="7">
    <location>
        <position position="185"/>
    </location>
</feature>
<keyword evidence="4 7" id="KW-0133">Cell shape</keyword>
<sequence>MADTPIDRKWLMAGAALAGTAMLTIVALAMRGMVPATSAPAPKPAPPVVKSALPAPPPPPAATVPAAKPAAAASVGAPADPTTFVLRRVLPVAGPFRHGDWLWDDKGVPAGPIVITVDLEAETLSIFRDGYEIGTAVILYGADYKPTPLGTYPITQKDADHRSNLYGGAPMPFMLRLTNDGISIHGSDVALGAATHGCIGVPTPFARKLFAAVKLGDPVIVTRGRRIEAAPSA</sequence>
<dbReference type="PANTHER" id="PTHR30582">
    <property type="entry name" value="L,D-TRANSPEPTIDASE"/>
    <property type="match status" value="1"/>
</dbReference>
<evidence type="ECO:0000313" key="10">
    <source>
        <dbReference type="EMBL" id="SFR80943.1"/>
    </source>
</evidence>
<evidence type="ECO:0000256" key="2">
    <source>
        <dbReference type="ARBA" id="ARBA00005992"/>
    </source>
</evidence>
<evidence type="ECO:0000313" key="11">
    <source>
        <dbReference type="Proteomes" id="UP000198824"/>
    </source>
</evidence>
<feature type="region of interest" description="Disordered" evidence="8">
    <location>
        <begin position="39"/>
        <end position="65"/>
    </location>
</feature>
<dbReference type="STRING" id="1166337.SAMN05192580_0644"/>
<dbReference type="Gene3D" id="2.40.440.10">
    <property type="entry name" value="L,D-transpeptidase catalytic domain-like"/>
    <property type="match status" value="1"/>
</dbReference>
<dbReference type="PANTHER" id="PTHR30582:SF2">
    <property type="entry name" value="L,D-TRANSPEPTIDASE YCIB-RELATED"/>
    <property type="match status" value="1"/>
</dbReference>
<gene>
    <name evidence="10" type="ORF">SAMN05192580_0644</name>
</gene>
<feature type="active site" description="Nucleophile" evidence="7">
    <location>
        <position position="198"/>
    </location>
</feature>
<name>A0A1I6JPS1_9SPHN</name>
<keyword evidence="5 7" id="KW-0573">Peptidoglycan synthesis</keyword>
<keyword evidence="10" id="KW-0449">Lipoprotein</keyword>
<evidence type="ECO:0000259" key="9">
    <source>
        <dbReference type="PROSITE" id="PS52029"/>
    </source>
</evidence>
<dbReference type="RefSeq" id="WP_242653293.1">
    <property type="nucleotide sequence ID" value="NZ_FOZG01000001.1"/>
</dbReference>
<dbReference type="Proteomes" id="UP000198824">
    <property type="component" value="Unassembled WGS sequence"/>
</dbReference>
<dbReference type="GO" id="GO:0018104">
    <property type="term" value="P:peptidoglycan-protein cross-linking"/>
    <property type="evidence" value="ECO:0007669"/>
    <property type="project" value="TreeGrafter"/>
</dbReference>
<evidence type="ECO:0000256" key="6">
    <source>
        <dbReference type="ARBA" id="ARBA00023316"/>
    </source>
</evidence>
<dbReference type="GO" id="GO:0016740">
    <property type="term" value="F:transferase activity"/>
    <property type="evidence" value="ECO:0007669"/>
    <property type="project" value="UniProtKB-KW"/>
</dbReference>
<dbReference type="CDD" id="cd16913">
    <property type="entry name" value="YkuD_like"/>
    <property type="match status" value="1"/>
</dbReference>
<dbReference type="AlphaFoldDB" id="A0A1I6JPS1"/>
<evidence type="ECO:0000256" key="7">
    <source>
        <dbReference type="PROSITE-ProRule" id="PRU01373"/>
    </source>
</evidence>
<dbReference type="GO" id="GO:0071972">
    <property type="term" value="F:peptidoglycan L,D-transpeptidase activity"/>
    <property type="evidence" value="ECO:0007669"/>
    <property type="project" value="TreeGrafter"/>
</dbReference>
<dbReference type="GO" id="GO:0071555">
    <property type="term" value="P:cell wall organization"/>
    <property type="evidence" value="ECO:0007669"/>
    <property type="project" value="UniProtKB-UniRule"/>
</dbReference>
<organism evidence="10 11">
    <name type="scientific">Sphingomonas jatrophae</name>
    <dbReference type="NCBI Taxonomy" id="1166337"/>
    <lineage>
        <taxon>Bacteria</taxon>
        <taxon>Pseudomonadati</taxon>
        <taxon>Pseudomonadota</taxon>
        <taxon>Alphaproteobacteria</taxon>
        <taxon>Sphingomonadales</taxon>
        <taxon>Sphingomonadaceae</taxon>
        <taxon>Sphingomonas</taxon>
    </lineage>
</organism>
<dbReference type="InterPro" id="IPR038063">
    <property type="entry name" value="Transpep_catalytic_dom"/>
</dbReference>
<evidence type="ECO:0000256" key="8">
    <source>
        <dbReference type="SAM" id="MobiDB-lite"/>
    </source>
</evidence>
<evidence type="ECO:0000256" key="3">
    <source>
        <dbReference type="ARBA" id="ARBA00022679"/>
    </source>
</evidence>
<keyword evidence="11" id="KW-1185">Reference proteome</keyword>
<feature type="domain" description="L,D-TPase catalytic" evidence="9">
    <location>
        <begin position="113"/>
        <end position="222"/>
    </location>
</feature>
<keyword evidence="6 7" id="KW-0961">Cell wall biogenesis/degradation</keyword>
<evidence type="ECO:0000256" key="1">
    <source>
        <dbReference type="ARBA" id="ARBA00004752"/>
    </source>
</evidence>
<keyword evidence="3" id="KW-0808">Transferase</keyword>
<comment type="pathway">
    <text evidence="1 7">Cell wall biogenesis; peptidoglycan biosynthesis.</text>
</comment>
<protein>
    <submittedName>
        <fullName evidence="10">Lipoprotein-anchoring transpeptidase ErfK/SrfK</fullName>
    </submittedName>
</protein>
<dbReference type="Pfam" id="PF03734">
    <property type="entry name" value="YkuD"/>
    <property type="match status" value="1"/>
</dbReference>
<dbReference type="GO" id="GO:0005576">
    <property type="term" value="C:extracellular region"/>
    <property type="evidence" value="ECO:0007669"/>
    <property type="project" value="TreeGrafter"/>
</dbReference>
<comment type="similarity">
    <text evidence="2">Belongs to the YkuD family.</text>
</comment>
<dbReference type="UniPathway" id="UPA00219"/>
<dbReference type="InterPro" id="IPR005490">
    <property type="entry name" value="LD_TPept_cat_dom"/>
</dbReference>
<dbReference type="EMBL" id="FOZG01000001">
    <property type="protein sequence ID" value="SFR80943.1"/>
    <property type="molecule type" value="Genomic_DNA"/>
</dbReference>
<dbReference type="PROSITE" id="PS52029">
    <property type="entry name" value="LD_TPASE"/>
    <property type="match status" value="1"/>
</dbReference>
<proteinExistence type="inferred from homology"/>
<dbReference type="GO" id="GO:0008360">
    <property type="term" value="P:regulation of cell shape"/>
    <property type="evidence" value="ECO:0007669"/>
    <property type="project" value="UniProtKB-UniRule"/>
</dbReference>
<evidence type="ECO:0000256" key="4">
    <source>
        <dbReference type="ARBA" id="ARBA00022960"/>
    </source>
</evidence>
<evidence type="ECO:0000256" key="5">
    <source>
        <dbReference type="ARBA" id="ARBA00022984"/>
    </source>
</evidence>
<accession>A0A1I6JPS1</accession>
<reference evidence="10 11" key="1">
    <citation type="submission" date="2016-10" db="EMBL/GenBank/DDBJ databases">
        <authorList>
            <person name="de Groot N.N."/>
        </authorList>
    </citation>
    <scope>NUCLEOTIDE SEQUENCE [LARGE SCALE GENOMIC DNA]</scope>
    <source>
        <strain evidence="10 11">S5-249</strain>
    </source>
</reference>
<dbReference type="SUPFAM" id="SSF141523">
    <property type="entry name" value="L,D-transpeptidase catalytic domain-like"/>
    <property type="match status" value="1"/>
</dbReference>